<dbReference type="PROSITE" id="PS50931">
    <property type="entry name" value="HTH_LYSR"/>
    <property type="match status" value="1"/>
</dbReference>
<evidence type="ECO:0000256" key="2">
    <source>
        <dbReference type="ARBA" id="ARBA00023015"/>
    </source>
</evidence>
<dbReference type="AlphaFoldDB" id="D9SEM6"/>
<accession>D9SEM6</accession>
<dbReference type="eggNOG" id="COG0583">
    <property type="taxonomic scope" value="Bacteria"/>
</dbReference>
<proteinExistence type="inferred from homology"/>
<dbReference type="STRING" id="395494.Galf_2929"/>
<dbReference type="GO" id="GO:0000976">
    <property type="term" value="F:transcription cis-regulatory region binding"/>
    <property type="evidence" value="ECO:0007669"/>
    <property type="project" value="TreeGrafter"/>
</dbReference>
<comment type="similarity">
    <text evidence="1">Belongs to the LysR transcriptional regulatory family.</text>
</comment>
<dbReference type="HOGENOM" id="CLU_039613_6_1_4"/>
<sequence length="289" mass="31348">MNLDQVASFLAIFRHGSFRAGARERSLSQGAISQQMQKLEMQLGARLIERDAAGCRLTTEGMAFKPYAENLLRLSTNAAGIFLSKPVVIGASSNIGIYLLSGYVKDFLDLQETPKTQLDVRIDKNPSIAQQLDSGDIDVAVMEWWDGREGYEARPWRQEELVVIVPPSHPWADKHSLSHGDLMGVPLLGGEPGTGTGRILTDYFGSGESGLSVGMQLGSTDAVKQWVKAGLGVSIVLVGTVSEEVQSGTLVPIALEGGNLRKELYVIWRDTLSLGHPARRFGEWLAGKG</sequence>
<dbReference type="Gene3D" id="3.40.190.10">
    <property type="entry name" value="Periplasmic binding protein-like II"/>
    <property type="match status" value="2"/>
</dbReference>
<dbReference type="Gene3D" id="1.10.10.10">
    <property type="entry name" value="Winged helix-like DNA-binding domain superfamily/Winged helix DNA-binding domain"/>
    <property type="match status" value="1"/>
</dbReference>
<dbReference type="Pfam" id="PF03466">
    <property type="entry name" value="LysR_substrate"/>
    <property type="match status" value="1"/>
</dbReference>
<dbReference type="InterPro" id="IPR000847">
    <property type="entry name" value="LysR_HTH_N"/>
</dbReference>
<dbReference type="SUPFAM" id="SSF46785">
    <property type="entry name" value="Winged helix' DNA-binding domain"/>
    <property type="match status" value="1"/>
</dbReference>
<evidence type="ECO:0000259" key="5">
    <source>
        <dbReference type="PROSITE" id="PS50931"/>
    </source>
</evidence>
<organism evidence="6 7">
    <name type="scientific">Gallionella capsiferriformans (strain ES-2)</name>
    <name type="common">Gallionella ferruginea capsiferriformans (strain ES-2)</name>
    <dbReference type="NCBI Taxonomy" id="395494"/>
    <lineage>
        <taxon>Bacteria</taxon>
        <taxon>Pseudomonadati</taxon>
        <taxon>Pseudomonadota</taxon>
        <taxon>Betaproteobacteria</taxon>
        <taxon>Nitrosomonadales</taxon>
        <taxon>Gallionellaceae</taxon>
        <taxon>Gallionella</taxon>
    </lineage>
</organism>
<reference evidence="6 7" key="1">
    <citation type="submission" date="2010-08" db="EMBL/GenBank/DDBJ databases">
        <title>Complete sequence of Gallionella capsiferriformans ES-2.</title>
        <authorList>
            <consortium name="US DOE Joint Genome Institute"/>
            <person name="Lucas S."/>
            <person name="Copeland A."/>
            <person name="Lapidus A."/>
            <person name="Cheng J.-F."/>
            <person name="Bruce D."/>
            <person name="Goodwin L."/>
            <person name="Pitluck S."/>
            <person name="Chertkov O."/>
            <person name="Davenport K.W."/>
            <person name="Detter J.C."/>
            <person name="Han C."/>
            <person name="Tapia R."/>
            <person name="Land M."/>
            <person name="Hauser L."/>
            <person name="Chang Y.-J."/>
            <person name="Jeffries C."/>
            <person name="Kyrpides N."/>
            <person name="Ivanova N."/>
            <person name="Mikhailova N."/>
            <person name="Shelobolina E.S."/>
            <person name="Picardal F."/>
            <person name="Roden E."/>
            <person name="Emerson D."/>
            <person name="Woyke T."/>
        </authorList>
    </citation>
    <scope>NUCLEOTIDE SEQUENCE [LARGE SCALE GENOMIC DNA]</scope>
    <source>
        <strain evidence="6 7">ES-2</strain>
    </source>
</reference>
<keyword evidence="3" id="KW-0238">DNA-binding</keyword>
<evidence type="ECO:0000256" key="1">
    <source>
        <dbReference type="ARBA" id="ARBA00009437"/>
    </source>
</evidence>
<evidence type="ECO:0000256" key="4">
    <source>
        <dbReference type="ARBA" id="ARBA00023163"/>
    </source>
</evidence>
<name>D9SEM6_GALCS</name>
<dbReference type="EMBL" id="CP002159">
    <property type="protein sequence ID" value="ADL56921.1"/>
    <property type="molecule type" value="Genomic_DNA"/>
</dbReference>
<keyword evidence="2" id="KW-0805">Transcription regulation</keyword>
<dbReference type="Proteomes" id="UP000001235">
    <property type="component" value="Chromosome"/>
</dbReference>
<dbReference type="OrthoDB" id="9786526at2"/>
<dbReference type="InterPro" id="IPR005119">
    <property type="entry name" value="LysR_subst-bd"/>
</dbReference>
<dbReference type="PANTHER" id="PTHR30126">
    <property type="entry name" value="HTH-TYPE TRANSCRIPTIONAL REGULATOR"/>
    <property type="match status" value="1"/>
</dbReference>
<dbReference type="SUPFAM" id="SSF53850">
    <property type="entry name" value="Periplasmic binding protein-like II"/>
    <property type="match status" value="1"/>
</dbReference>
<keyword evidence="4" id="KW-0804">Transcription</keyword>
<keyword evidence="7" id="KW-1185">Reference proteome</keyword>
<dbReference type="InterPro" id="IPR036388">
    <property type="entry name" value="WH-like_DNA-bd_sf"/>
</dbReference>
<dbReference type="PRINTS" id="PR00039">
    <property type="entry name" value="HTHLYSR"/>
</dbReference>
<gene>
    <name evidence="6" type="ordered locus">Galf_2929</name>
</gene>
<evidence type="ECO:0000313" key="7">
    <source>
        <dbReference type="Proteomes" id="UP000001235"/>
    </source>
</evidence>
<protein>
    <submittedName>
        <fullName evidence="6">Transcriptional regulator, LysR family</fullName>
    </submittedName>
</protein>
<evidence type="ECO:0000313" key="6">
    <source>
        <dbReference type="EMBL" id="ADL56921.1"/>
    </source>
</evidence>
<feature type="domain" description="HTH lysR-type" evidence="5">
    <location>
        <begin position="1"/>
        <end position="58"/>
    </location>
</feature>
<dbReference type="InterPro" id="IPR036390">
    <property type="entry name" value="WH_DNA-bd_sf"/>
</dbReference>
<dbReference type="Pfam" id="PF00126">
    <property type="entry name" value="HTH_1"/>
    <property type="match status" value="1"/>
</dbReference>
<dbReference type="PANTHER" id="PTHR30126:SF39">
    <property type="entry name" value="HTH-TYPE TRANSCRIPTIONAL REGULATOR CYSL"/>
    <property type="match status" value="1"/>
</dbReference>
<dbReference type="KEGG" id="gca:Galf_2929"/>
<evidence type="ECO:0000256" key="3">
    <source>
        <dbReference type="ARBA" id="ARBA00023125"/>
    </source>
</evidence>
<dbReference type="GO" id="GO:0003700">
    <property type="term" value="F:DNA-binding transcription factor activity"/>
    <property type="evidence" value="ECO:0007669"/>
    <property type="project" value="InterPro"/>
</dbReference>